<name>A0A3N0XY02_ANAGA</name>
<accession>A0A3N0XY02</accession>
<proteinExistence type="predicted"/>
<dbReference type="Proteomes" id="UP000281406">
    <property type="component" value="Unassembled WGS sequence"/>
</dbReference>
<comment type="caution">
    <text evidence="1">The sequence shown here is derived from an EMBL/GenBank/DDBJ whole genome shotgun (WGS) entry which is preliminary data.</text>
</comment>
<reference evidence="1 2" key="1">
    <citation type="submission" date="2018-10" db="EMBL/GenBank/DDBJ databases">
        <title>Genome assembly for a Yunnan-Guizhou Plateau 3E fish, Anabarilius grahami (Regan), and its evolutionary and genetic applications.</title>
        <authorList>
            <person name="Jiang W."/>
        </authorList>
    </citation>
    <scope>NUCLEOTIDE SEQUENCE [LARGE SCALE GENOMIC DNA]</scope>
    <source>
        <strain evidence="1">AG-KIZ</strain>
        <tissue evidence="1">Muscle</tissue>
    </source>
</reference>
<protein>
    <submittedName>
        <fullName evidence="1">Uncharacterized protein</fullName>
    </submittedName>
</protein>
<evidence type="ECO:0000313" key="2">
    <source>
        <dbReference type="Proteomes" id="UP000281406"/>
    </source>
</evidence>
<dbReference type="EMBL" id="RJVU01057378">
    <property type="protein sequence ID" value="ROK28235.1"/>
    <property type="molecule type" value="Genomic_DNA"/>
</dbReference>
<gene>
    <name evidence="1" type="ORF">DPX16_6576</name>
</gene>
<organism evidence="1 2">
    <name type="scientific">Anabarilius grahami</name>
    <name type="common">Kanglang fish</name>
    <name type="synonym">Barilius grahami</name>
    <dbReference type="NCBI Taxonomy" id="495550"/>
    <lineage>
        <taxon>Eukaryota</taxon>
        <taxon>Metazoa</taxon>
        <taxon>Chordata</taxon>
        <taxon>Craniata</taxon>
        <taxon>Vertebrata</taxon>
        <taxon>Euteleostomi</taxon>
        <taxon>Actinopterygii</taxon>
        <taxon>Neopterygii</taxon>
        <taxon>Teleostei</taxon>
        <taxon>Ostariophysi</taxon>
        <taxon>Cypriniformes</taxon>
        <taxon>Xenocyprididae</taxon>
        <taxon>Xenocypridinae</taxon>
        <taxon>Xenocypridinae incertae sedis</taxon>
        <taxon>Anabarilius</taxon>
    </lineage>
</organism>
<keyword evidence="2" id="KW-1185">Reference proteome</keyword>
<sequence length="189" mass="21224">MRVAGPAVRNGEACVNAADRLGYRAAIALSCHGLKRTNRCAEAAAPRALDRRERERSACGRRTPSLTWTPPIRPLPFLHVSLAQRGHQSHAPAEPVSMSACLSLSQLMNIRVYCVWKRIHPFQAIPPVFQRSQCLEGMHHWLCDTVYEILLVHFRAEISPRERDALLRMPGCPPHISLRSPTHTPDMEA</sequence>
<dbReference type="AlphaFoldDB" id="A0A3N0XY02"/>
<evidence type="ECO:0000313" key="1">
    <source>
        <dbReference type="EMBL" id="ROK28235.1"/>
    </source>
</evidence>